<evidence type="ECO:0000256" key="2">
    <source>
        <dbReference type="ARBA" id="ARBA00022692"/>
    </source>
</evidence>
<keyword evidence="3" id="KW-1133">Transmembrane helix</keyword>
<comment type="subcellular location">
    <subcellularLocation>
        <location evidence="1">Membrane</location>
        <topology evidence="1">Multi-pass membrane protein</topology>
    </subcellularLocation>
</comment>
<gene>
    <name evidence="6" type="ORF">MNBD_ALPHA05-2120</name>
</gene>
<evidence type="ECO:0000256" key="1">
    <source>
        <dbReference type="ARBA" id="ARBA00004141"/>
    </source>
</evidence>
<dbReference type="EMBL" id="UOEH01000026">
    <property type="protein sequence ID" value="VAV90050.1"/>
    <property type="molecule type" value="Genomic_DNA"/>
</dbReference>
<name>A0A3B0RA69_9ZZZZ</name>
<proteinExistence type="predicted"/>
<evidence type="ECO:0000313" key="6">
    <source>
        <dbReference type="EMBL" id="VAV90050.1"/>
    </source>
</evidence>
<evidence type="ECO:0000256" key="3">
    <source>
        <dbReference type="ARBA" id="ARBA00022989"/>
    </source>
</evidence>
<sequence>MTLFILGLIIFFGVHAVPVLARGRRQALIAKLGEGAYKGLYALASLAGFTLII</sequence>
<keyword evidence="2" id="KW-0812">Transmembrane</keyword>
<feature type="domain" description="NnrU" evidence="5">
    <location>
        <begin position="4"/>
        <end position="53"/>
    </location>
</feature>
<accession>A0A3B0RA69</accession>
<organism evidence="6">
    <name type="scientific">hydrothermal vent metagenome</name>
    <dbReference type="NCBI Taxonomy" id="652676"/>
    <lineage>
        <taxon>unclassified sequences</taxon>
        <taxon>metagenomes</taxon>
        <taxon>ecological metagenomes</taxon>
    </lineage>
</organism>
<evidence type="ECO:0000256" key="4">
    <source>
        <dbReference type="ARBA" id="ARBA00023136"/>
    </source>
</evidence>
<dbReference type="GO" id="GO:0016020">
    <property type="term" value="C:membrane"/>
    <property type="evidence" value="ECO:0007669"/>
    <property type="project" value="UniProtKB-SubCell"/>
</dbReference>
<reference evidence="6" key="1">
    <citation type="submission" date="2018-06" db="EMBL/GenBank/DDBJ databases">
        <authorList>
            <person name="Zhirakovskaya E."/>
        </authorList>
    </citation>
    <scope>NUCLEOTIDE SEQUENCE</scope>
</reference>
<protein>
    <recommendedName>
        <fullName evidence="5">NnrU domain-containing protein</fullName>
    </recommendedName>
</protein>
<dbReference type="Pfam" id="PF07298">
    <property type="entry name" value="NnrU"/>
    <property type="match status" value="1"/>
</dbReference>
<feature type="non-terminal residue" evidence="6">
    <location>
        <position position="53"/>
    </location>
</feature>
<evidence type="ECO:0000259" key="5">
    <source>
        <dbReference type="Pfam" id="PF07298"/>
    </source>
</evidence>
<dbReference type="AlphaFoldDB" id="A0A3B0RA69"/>
<keyword evidence="4" id="KW-0472">Membrane</keyword>
<dbReference type="InterPro" id="IPR009915">
    <property type="entry name" value="NnrU_dom"/>
</dbReference>